<accession>A0A8S5N0A7</accession>
<organism evidence="1">
    <name type="scientific">Siphoviridae sp. ct43U4</name>
    <dbReference type="NCBI Taxonomy" id="2826285"/>
    <lineage>
        <taxon>Viruses</taxon>
        <taxon>Duplodnaviria</taxon>
        <taxon>Heunggongvirae</taxon>
        <taxon>Uroviricota</taxon>
        <taxon>Caudoviricetes</taxon>
    </lineage>
</organism>
<evidence type="ECO:0000313" key="1">
    <source>
        <dbReference type="EMBL" id="DAD87876.1"/>
    </source>
</evidence>
<reference evidence="1" key="1">
    <citation type="journal article" date="2021" name="Proc. Natl. Acad. Sci. U.S.A.">
        <title>A Catalog of Tens of Thousands of Viruses from Human Metagenomes Reveals Hidden Associations with Chronic Diseases.</title>
        <authorList>
            <person name="Tisza M.J."/>
            <person name="Buck C.B."/>
        </authorList>
    </citation>
    <scope>NUCLEOTIDE SEQUENCE</scope>
    <source>
        <strain evidence="1">Ct43U4</strain>
    </source>
</reference>
<proteinExistence type="predicted"/>
<protein>
    <submittedName>
        <fullName evidence="1">Uncharacterized protein</fullName>
    </submittedName>
</protein>
<sequence length="38" mass="3939">MFKGIAFSLGCPFTRTPIYPPPIADLLGILSTDSGGAI</sequence>
<dbReference type="EMBL" id="BK015029">
    <property type="protein sequence ID" value="DAD87876.1"/>
    <property type="molecule type" value="Genomic_DNA"/>
</dbReference>
<name>A0A8S5N0A7_9CAUD</name>